<proteinExistence type="predicted"/>
<name>D4M2I6_9FIRM</name>
<evidence type="ECO:0000313" key="3">
    <source>
        <dbReference type="Proteomes" id="UP000008956"/>
    </source>
</evidence>
<dbReference type="InterPro" id="IPR051706">
    <property type="entry name" value="Glycosyltransferase_domain"/>
</dbReference>
<evidence type="ECO:0000313" key="2">
    <source>
        <dbReference type="EMBL" id="CBL25448.1"/>
    </source>
</evidence>
<dbReference type="SUPFAM" id="SSF53448">
    <property type="entry name" value="Nucleotide-diphospho-sugar transferases"/>
    <property type="match status" value="1"/>
</dbReference>
<dbReference type="Gene3D" id="3.90.550.20">
    <property type="match status" value="1"/>
</dbReference>
<dbReference type="Proteomes" id="UP000008956">
    <property type="component" value="Chromosome"/>
</dbReference>
<dbReference type="PATRIC" id="fig|657313.3.peg.401"/>
<accession>D4M2I6</accession>
<dbReference type="InterPro" id="IPR007577">
    <property type="entry name" value="GlycoTrfase_DXD_sugar-bd_CS"/>
</dbReference>
<dbReference type="PANTHER" id="PTHR32385">
    <property type="entry name" value="MANNOSYL PHOSPHORYLINOSITOL CERAMIDE SYNTHASE"/>
    <property type="match status" value="1"/>
</dbReference>
<sequence>MIPKVIHYCWFGGKPIPNDVKKCINSWKKKCPDYEIKCWNESNFDVNVHPFTKAAYKAKSWAFVSDYARLKVVYEHGGIYLDTDVEVLKNLDFLLKYDFYIGVQQAGNLCTTGLGFGATKHNSVVLEMLKKYDTIEFNYDNKEQFACPTLNNDVIKQLGYVYNSEKIVKIENNLILPEKYMDPIAPGAELKNLKCSDTISIHHYSASWMGKKNAN</sequence>
<dbReference type="PANTHER" id="PTHR32385:SF15">
    <property type="entry name" value="INOSITOL PHOSPHOCERAMIDE MANNOSYLTRANSFERASE 1"/>
    <property type="match status" value="1"/>
</dbReference>
<dbReference type="KEGG" id="rto:RTO_07260"/>
<keyword evidence="1 2" id="KW-0808">Transferase</keyword>
<reference evidence="2 3" key="1">
    <citation type="submission" date="2010-03" db="EMBL/GenBank/DDBJ databases">
        <title>The genome sequence of Ruminococcus torques L2-14.</title>
        <authorList>
            <consortium name="metaHIT consortium -- http://www.metahit.eu/"/>
            <person name="Pajon A."/>
            <person name="Turner K."/>
            <person name="Parkhill J."/>
            <person name="Duncan S."/>
            <person name="Flint H."/>
        </authorList>
    </citation>
    <scope>NUCLEOTIDE SEQUENCE [LARGE SCALE GENOMIC DNA]</scope>
    <source>
        <strain evidence="2 3">L2-14</strain>
    </source>
</reference>
<dbReference type="InterPro" id="IPR029044">
    <property type="entry name" value="Nucleotide-diphossugar_trans"/>
</dbReference>
<evidence type="ECO:0000256" key="1">
    <source>
        <dbReference type="ARBA" id="ARBA00022679"/>
    </source>
</evidence>
<dbReference type="GO" id="GO:0016020">
    <property type="term" value="C:membrane"/>
    <property type="evidence" value="ECO:0007669"/>
    <property type="project" value="GOC"/>
</dbReference>
<dbReference type="GO" id="GO:0000030">
    <property type="term" value="F:mannosyltransferase activity"/>
    <property type="evidence" value="ECO:0007669"/>
    <property type="project" value="TreeGrafter"/>
</dbReference>
<protein>
    <submittedName>
        <fullName evidence="2">Mannosyltransferase OCH1 and related enzymes</fullName>
    </submittedName>
</protein>
<dbReference type="AlphaFoldDB" id="D4M2I6"/>
<dbReference type="Pfam" id="PF04488">
    <property type="entry name" value="Gly_transf_sug"/>
    <property type="match status" value="1"/>
</dbReference>
<dbReference type="CAZy" id="GT32">
    <property type="family name" value="Glycosyltransferase Family 32"/>
</dbReference>
<reference evidence="2 3" key="2">
    <citation type="submission" date="2010-03" db="EMBL/GenBank/DDBJ databases">
        <authorList>
            <person name="Pajon A."/>
        </authorList>
    </citation>
    <scope>NUCLEOTIDE SEQUENCE [LARGE SCALE GENOMIC DNA]</scope>
    <source>
        <strain evidence="2 3">L2-14</strain>
    </source>
</reference>
<dbReference type="EMBL" id="FP929055">
    <property type="protein sequence ID" value="CBL25448.1"/>
    <property type="molecule type" value="Genomic_DNA"/>
</dbReference>
<dbReference type="GO" id="GO:0051999">
    <property type="term" value="P:mannosyl-inositol phosphorylceramide biosynthetic process"/>
    <property type="evidence" value="ECO:0007669"/>
    <property type="project" value="TreeGrafter"/>
</dbReference>
<gene>
    <name evidence="2" type="ORF">RTO_07260</name>
</gene>
<dbReference type="RefSeq" id="WP_015528077.1">
    <property type="nucleotide sequence ID" value="NC_021015.1"/>
</dbReference>
<keyword evidence="2" id="KW-0328">Glycosyltransferase</keyword>
<dbReference type="HOGENOM" id="CLU_073547_1_0_9"/>
<organism evidence="2 3">
    <name type="scientific">[Ruminococcus] torques L2-14</name>
    <dbReference type="NCBI Taxonomy" id="657313"/>
    <lineage>
        <taxon>Bacteria</taxon>
        <taxon>Bacillati</taxon>
        <taxon>Bacillota</taxon>
        <taxon>Clostridia</taxon>
        <taxon>Lachnospirales</taxon>
        <taxon>Lachnospiraceae</taxon>
        <taxon>Mediterraneibacter</taxon>
    </lineage>
</organism>